<sequence>MPFRRCGNSICSDAECGYPTPGRLNTLMQIFESRPLAHRLAPSTRSHRMGGVGKRSIGPIPVEIKTEAWRSTR</sequence>
<name>A0AAE1B8K8_9GAST</name>
<comment type="caution">
    <text evidence="1">The sequence shown here is derived from an EMBL/GenBank/DDBJ whole genome shotgun (WGS) entry which is preliminary data.</text>
</comment>
<dbReference type="Proteomes" id="UP001283361">
    <property type="component" value="Unassembled WGS sequence"/>
</dbReference>
<keyword evidence="2" id="KW-1185">Reference proteome</keyword>
<evidence type="ECO:0000313" key="1">
    <source>
        <dbReference type="EMBL" id="KAK3800891.1"/>
    </source>
</evidence>
<reference evidence="1" key="1">
    <citation type="journal article" date="2023" name="G3 (Bethesda)">
        <title>A reference genome for the long-term kleptoplast-retaining sea slug Elysia crispata morphotype clarki.</title>
        <authorList>
            <person name="Eastman K.E."/>
            <person name="Pendleton A.L."/>
            <person name="Shaikh M.A."/>
            <person name="Suttiyut T."/>
            <person name="Ogas R."/>
            <person name="Tomko P."/>
            <person name="Gavelis G."/>
            <person name="Widhalm J.R."/>
            <person name="Wisecaver J.H."/>
        </authorList>
    </citation>
    <scope>NUCLEOTIDE SEQUENCE</scope>
    <source>
        <strain evidence="1">ECLA1</strain>
    </source>
</reference>
<protein>
    <submittedName>
        <fullName evidence="1">Uncharacterized protein</fullName>
    </submittedName>
</protein>
<dbReference type="AlphaFoldDB" id="A0AAE1B8K8"/>
<gene>
    <name evidence="1" type="ORF">RRG08_017826</name>
</gene>
<dbReference type="EMBL" id="JAWDGP010000398">
    <property type="protein sequence ID" value="KAK3800891.1"/>
    <property type="molecule type" value="Genomic_DNA"/>
</dbReference>
<organism evidence="1 2">
    <name type="scientific">Elysia crispata</name>
    <name type="common">lettuce slug</name>
    <dbReference type="NCBI Taxonomy" id="231223"/>
    <lineage>
        <taxon>Eukaryota</taxon>
        <taxon>Metazoa</taxon>
        <taxon>Spiralia</taxon>
        <taxon>Lophotrochozoa</taxon>
        <taxon>Mollusca</taxon>
        <taxon>Gastropoda</taxon>
        <taxon>Heterobranchia</taxon>
        <taxon>Euthyneura</taxon>
        <taxon>Panpulmonata</taxon>
        <taxon>Sacoglossa</taxon>
        <taxon>Placobranchoidea</taxon>
        <taxon>Plakobranchidae</taxon>
        <taxon>Elysia</taxon>
    </lineage>
</organism>
<accession>A0AAE1B8K8</accession>
<evidence type="ECO:0000313" key="2">
    <source>
        <dbReference type="Proteomes" id="UP001283361"/>
    </source>
</evidence>
<proteinExistence type="predicted"/>